<reference evidence="2 3" key="1">
    <citation type="journal article" date="2014" name="Int. J. Syst. Evol. Microbiol.">
        <title>Complete genome sequence of Corynebacterium casei LMG S-19264T (=DSM 44701T), isolated from a smear-ripened cheese.</title>
        <authorList>
            <consortium name="US DOE Joint Genome Institute (JGI-PGF)"/>
            <person name="Walter F."/>
            <person name="Albersmeier A."/>
            <person name="Kalinowski J."/>
            <person name="Ruckert C."/>
        </authorList>
    </citation>
    <scope>NUCLEOTIDE SEQUENCE [LARGE SCALE GENOMIC DNA]</scope>
    <source>
        <strain evidence="2 3">CGMCC 1.7029</strain>
    </source>
</reference>
<evidence type="ECO:0000313" key="2">
    <source>
        <dbReference type="EMBL" id="GGO36148.1"/>
    </source>
</evidence>
<keyword evidence="1" id="KW-1133">Transmembrane helix</keyword>
<keyword evidence="3" id="KW-1185">Reference proteome</keyword>
<proteinExistence type="predicted"/>
<organism evidence="2 3">
    <name type="scientific">Gemmobacter aquaticus</name>
    <dbReference type="NCBI Taxonomy" id="490185"/>
    <lineage>
        <taxon>Bacteria</taxon>
        <taxon>Pseudomonadati</taxon>
        <taxon>Pseudomonadota</taxon>
        <taxon>Alphaproteobacteria</taxon>
        <taxon>Rhodobacterales</taxon>
        <taxon>Paracoccaceae</taxon>
        <taxon>Gemmobacter</taxon>
    </lineage>
</organism>
<name>A0A917YP38_9RHOB</name>
<comment type="caution">
    <text evidence="2">The sequence shown here is derived from an EMBL/GenBank/DDBJ whole genome shotgun (WGS) entry which is preliminary data.</text>
</comment>
<feature type="transmembrane region" description="Helical" evidence="1">
    <location>
        <begin position="39"/>
        <end position="56"/>
    </location>
</feature>
<evidence type="ECO:0000313" key="3">
    <source>
        <dbReference type="Proteomes" id="UP000598196"/>
    </source>
</evidence>
<feature type="transmembrane region" description="Helical" evidence="1">
    <location>
        <begin position="68"/>
        <end position="87"/>
    </location>
</feature>
<dbReference type="OrthoDB" id="5339490at2"/>
<protein>
    <recommendedName>
        <fullName evidence="4">DUF4405 domain-containing protein</fullName>
    </recommendedName>
</protein>
<gene>
    <name evidence="2" type="ORF">GCM10010991_29600</name>
</gene>
<dbReference type="Proteomes" id="UP000598196">
    <property type="component" value="Unassembled WGS sequence"/>
</dbReference>
<feature type="transmembrane region" description="Helical" evidence="1">
    <location>
        <begin position="12"/>
        <end position="33"/>
    </location>
</feature>
<dbReference type="RefSeq" id="WP_146287666.1">
    <property type="nucleotide sequence ID" value="NZ_BMLP01000007.1"/>
</dbReference>
<evidence type="ECO:0008006" key="4">
    <source>
        <dbReference type="Google" id="ProtNLM"/>
    </source>
</evidence>
<dbReference type="EMBL" id="BMLP01000007">
    <property type="protein sequence ID" value="GGO36148.1"/>
    <property type="molecule type" value="Genomic_DNA"/>
</dbReference>
<accession>A0A917YP38</accession>
<keyword evidence="1" id="KW-0472">Membrane</keyword>
<dbReference type="AlphaFoldDB" id="A0A917YP38"/>
<evidence type="ECO:0000256" key="1">
    <source>
        <dbReference type="SAM" id="Phobius"/>
    </source>
</evidence>
<keyword evidence="1" id="KW-0812">Transmembrane</keyword>
<sequence>MPQVLYRYATPLITGLFLVSLISGLALFLHIGPSGFHPMHEWLSLVLILPFGLHIWRNWRPMISYFKHAPMVVALMISLAAGAVFMFPGTSANGSPGGPPQFAFADRLMQASVAEIAPALHVAPQDITAALIDAGFTVAALDLPLSKIAESSGKSPAQALAALNAVPSP</sequence>